<gene>
    <name evidence="2" type="ORF">AVEN_125130_1</name>
</gene>
<evidence type="ECO:0000313" key="3">
    <source>
        <dbReference type="Proteomes" id="UP000499080"/>
    </source>
</evidence>
<proteinExistence type="predicted"/>
<feature type="region of interest" description="Disordered" evidence="1">
    <location>
        <begin position="63"/>
        <end position="87"/>
    </location>
</feature>
<comment type="caution">
    <text evidence="2">The sequence shown here is derived from an EMBL/GenBank/DDBJ whole genome shotgun (WGS) entry which is preliminary data.</text>
</comment>
<dbReference type="AlphaFoldDB" id="A0A4Y2RWE7"/>
<protein>
    <submittedName>
        <fullName evidence="2">Uncharacterized protein</fullName>
    </submittedName>
</protein>
<dbReference type="Proteomes" id="UP000499080">
    <property type="component" value="Unassembled WGS sequence"/>
</dbReference>
<dbReference type="OrthoDB" id="346907at2759"/>
<name>A0A4Y2RWE7_ARAVE</name>
<feature type="region of interest" description="Disordered" evidence="1">
    <location>
        <begin position="1"/>
        <end position="25"/>
    </location>
</feature>
<sequence>MGVTSADRTRRESGNSTGSDVLRFTDISSFTPPTVQFTIGTPPAGGRLRSFSGSTHQQVLVAKPLPGGASRPRLPRRSGGVIPEGDGMNYIQRSGSRLSENGLLLGHFALSGGGSLSKSSSVTSAVAHCRLSVQPSDVPAPVLLRGAGVAGKDSAQLVRGRHGHALVSHLSLLLARKLRIKSRGTLHTGIARGNST</sequence>
<keyword evidence="3" id="KW-1185">Reference proteome</keyword>
<accession>A0A4Y2RWE7</accession>
<dbReference type="EMBL" id="BGPR01018488">
    <property type="protein sequence ID" value="GBN79290.1"/>
    <property type="molecule type" value="Genomic_DNA"/>
</dbReference>
<evidence type="ECO:0000313" key="2">
    <source>
        <dbReference type="EMBL" id="GBN79290.1"/>
    </source>
</evidence>
<evidence type="ECO:0000256" key="1">
    <source>
        <dbReference type="SAM" id="MobiDB-lite"/>
    </source>
</evidence>
<organism evidence="2 3">
    <name type="scientific">Araneus ventricosus</name>
    <name type="common">Orbweaver spider</name>
    <name type="synonym">Epeira ventricosa</name>
    <dbReference type="NCBI Taxonomy" id="182803"/>
    <lineage>
        <taxon>Eukaryota</taxon>
        <taxon>Metazoa</taxon>
        <taxon>Ecdysozoa</taxon>
        <taxon>Arthropoda</taxon>
        <taxon>Chelicerata</taxon>
        <taxon>Arachnida</taxon>
        <taxon>Araneae</taxon>
        <taxon>Araneomorphae</taxon>
        <taxon>Entelegynae</taxon>
        <taxon>Araneoidea</taxon>
        <taxon>Araneidae</taxon>
        <taxon>Araneus</taxon>
    </lineage>
</organism>
<reference evidence="2 3" key="1">
    <citation type="journal article" date="2019" name="Sci. Rep.">
        <title>Orb-weaving spider Araneus ventricosus genome elucidates the spidroin gene catalogue.</title>
        <authorList>
            <person name="Kono N."/>
            <person name="Nakamura H."/>
            <person name="Ohtoshi R."/>
            <person name="Moran D.A.P."/>
            <person name="Shinohara A."/>
            <person name="Yoshida Y."/>
            <person name="Fujiwara M."/>
            <person name="Mori M."/>
            <person name="Tomita M."/>
            <person name="Arakawa K."/>
        </authorList>
    </citation>
    <scope>NUCLEOTIDE SEQUENCE [LARGE SCALE GENOMIC DNA]</scope>
</reference>